<reference evidence="2 3" key="1">
    <citation type="submission" date="2022-12" db="EMBL/GenBank/DDBJ databases">
        <title>HUAS 3-15.</title>
        <authorList>
            <person name="Mo P."/>
        </authorList>
    </citation>
    <scope>NUCLEOTIDE SEQUENCE [LARGE SCALE GENOMIC DNA]</scope>
    <source>
        <strain evidence="2 3">HUAS 3-15</strain>
        <plasmid evidence="2 3">punmamed3</plasmid>
    </source>
</reference>
<proteinExistence type="predicted"/>
<name>A0ABY7QIR2_9ACTN</name>
<gene>
    <name evidence="2" type="ORF">O1G21_40690</name>
</gene>
<feature type="transmembrane region" description="Helical" evidence="1">
    <location>
        <begin position="53"/>
        <end position="75"/>
    </location>
</feature>
<keyword evidence="1" id="KW-0812">Transmembrane</keyword>
<keyword evidence="2" id="KW-0614">Plasmid</keyword>
<feature type="transmembrane region" description="Helical" evidence="1">
    <location>
        <begin position="87"/>
        <end position="106"/>
    </location>
</feature>
<protein>
    <submittedName>
        <fullName evidence="2">Uncharacterized protein</fullName>
    </submittedName>
</protein>
<accession>A0ABY7QIR2</accession>
<evidence type="ECO:0000256" key="1">
    <source>
        <dbReference type="SAM" id="Phobius"/>
    </source>
</evidence>
<dbReference type="Proteomes" id="UP001212821">
    <property type="component" value="Plasmid punmamed3"/>
</dbReference>
<keyword evidence="1" id="KW-0472">Membrane</keyword>
<evidence type="ECO:0000313" key="3">
    <source>
        <dbReference type="Proteomes" id="UP001212821"/>
    </source>
</evidence>
<dbReference type="RefSeq" id="WP_270151861.1">
    <property type="nucleotide sequence ID" value="NZ_CP115452.1"/>
</dbReference>
<keyword evidence="1" id="KW-1133">Transmembrane helix</keyword>
<feature type="transmembrane region" description="Helical" evidence="1">
    <location>
        <begin position="118"/>
        <end position="137"/>
    </location>
</feature>
<evidence type="ECO:0000313" key="2">
    <source>
        <dbReference type="EMBL" id="WBP92140.1"/>
    </source>
</evidence>
<keyword evidence="3" id="KW-1185">Reference proteome</keyword>
<organism evidence="2 3">
    <name type="scientific">Kitasatospora cathayae</name>
    <dbReference type="NCBI Taxonomy" id="3004092"/>
    <lineage>
        <taxon>Bacteria</taxon>
        <taxon>Bacillati</taxon>
        <taxon>Actinomycetota</taxon>
        <taxon>Actinomycetes</taxon>
        <taxon>Kitasatosporales</taxon>
        <taxon>Streptomycetaceae</taxon>
        <taxon>Kitasatospora</taxon>
    </lineage>
</organism>
<dbReference type="EMBL" id="CP115452">
    <property type="protein sequence ID" value="WBP92140.1"/>
    <property type="molecule type" value="Genomic_DNA"/>
</dbReference>
<geneLocation type="plasmid" evidence="2 3">
    <name>punmamed3</name>
</geneLocation>
<sequence>MRLLPVRLAQAGAWLWGVAPFCVLALRPSPGNHLPPRDQWGSAEEETAELNNLVAGFTGFLILSFAAAVVCFWVYATICLRRGSRDAPVLVVVTALGSALLAVAGTNRIFHSLLDARPLGILVPLLSVSLATLVVTLRTRPRHLPATAS</sequence>